<accession>A0AAW7X728</accession>
<protein>
    <submittedName>
        <fullName evidence="2">DUF2807 domain-containing protein</fullName>
    </submittedName>
</protein>
<proteinExistence type="predicted"/>
<organism evidence="2 3">
    <name type="scientific">Saccharophagus degradans</name>
    <dbReference type="NCBI Taxonomy" id="86304"/>
    <lineage>
        <taxon>Bacteria</taxon>
        <taxon>Pseudomonadati</taxon>
        <taxon>Pseudomonadota</taxon>
        <taxon>Gammaproteobacteria</taxon>
        <taxon>Cellvibrionales</taxon>
        <taxon>Cellvibrionaceae</taxon>
        <taxon>Saccharophagus</taxon>
    </lineage>
</organism>
<dbReference type="InterPro" id="IPR021255">
    <property type="entry name" value="DUF2807"/>
</dbReference>
<name>A0AAW7X728_9GAMM</name>
<dbReference type="RefSeq" id="WP_303492871.1">
    <property type="nucleotide sequence ID" value="NZ_JAUOPB010000008.1"/>
</dbReference>
<gene>
    <name evidence="2" type="ORF">Q4521_11480</name>
</gene>
<dbReference type="Proteomes" id="UP001169760">
    <property type="component" value="Unassembled WGS sequence"/>
</dbReference>
<sequence length="273" mass="28423">MAVANNLNLRVLPRGLVSVAAAFMLCVGLAAAAIAENRVNKVVPIEAVEAITLTGAAELIIRQGEAASLEVRAPVDVLANIKVEQADSRLILGQKQSKSFWWWFGSKNESSDVTFIVTVKNLSALHVAGAARVRLDSLNSPQLMLELTGAAQMHIGNAVLERLQVNLTGASRCNIDALSAHFTGIQLVGASQMQVNGGDTVELNVESVGASRLRAEAFKAVTAKVHAVGASQATVYASKALTANATGASNIRYAGEPVNIQADTAGASKVGSL</sequence>
<evidence type="ECO:0000313" key="3">
    <source>
        <dbReference type="Proteomes" id="UP001169760"/>
    </source>
</evidence>
<comment type="caution">
    <text evidence="2">The sequence shown here is derived from an EMBL/GenBank/DDBJ whole genome shotgun (WGS) entry which is preliminary data.</text>
</comment>
<dbReference type="Pfam" id="PF10988">
    <property type="entry name" value="DUF2807"/>
    <property type="match status" value="1"/>
</dbReference>
<feature type="domain" description="Putative auto-transporter adhesin head GIN" evidence="1">
    <location>
        <begin position="50"/>
        <end position="257"/>
    </location>
</feature>
<dbReference type="Gene3D" id="2.160.20.120">
    <property type="match status" value="1"/>
</dbReference>
<evidence type="ECO:0000313" key="2">
    <source>
        <dbReference type="EMBL" id="MDO6423095.1"/>
    </source>
</evidence>
<dbReference type="EMBL" id="JAUOPB010000008">
    <property type="protein sequence ID" value="MDO6423095.1"/>
    <property type="molecule type" value="Genomic_DNA"/>
</dbReference>
<dbReference type="AlphaFoldDB" id="A0AAW7X728"/>
<evidence type="ECO:0000259" key="1">
    <source>
        <dbReference type="Pfam" id="PF10988"/>
    </source>
</evidence>
<reference evidence="2" key="1">
    <citation type="submission" date="2023-07" db="EMBL/GenBank/DDBJ databases">
        <title>Genome content predicts the carbon catabolic preferences of heterotrophic bacteria.</title>
        <authorList>
            <person name="Gralka M."/>
        </authorList>
    </citation>
    <scope>NUCLEOTIDE SEQUENCE</scope>
    <source>
        <strain evidence="2">I3M17_2</strain>
    </source>
</reference>